<keyword evidence="2" id="KW-0238">DNA-binding</keyword>
<keyword evidence="4" id="KW-0539">Nucleus</keyword>
<feature type="region of interest" description="Disordered" evidence="5">
    <location>
        <begin position="1"/>
        <end position="34"/>
    </location>
</feature>
<evidence type="ECO:0000256" key="1">
    <source>
        <dbReference type="ARBA" id="ARBA00023015"/>
    </source>
</evidence>
<reference evidence="7 8" key="1">
    <citation type="journal article" date="2015" name="Environ. Microbiol.">
        <title>Metagenome sequence of Elaphomyces granulatus from sporocarp tissue reveals Ascomycota ectomycorrhizal fingerprints of genome expansion and a Proteobacteria-rich microbiome.</title>
        <authorList>
            <person name="Quandt C.A."/>
            <person name="Kohler A."/>
            <person name="Hesse C.N."/>
            <person name="Sharpton T.J."/>
            <person name="Martin F."/>
            <person name="Spatafora J.W."/>
        </authorList>
    </citation>
    <scope>NUCLEOTIDE SEQUENCE [LARGE SCALE GENOMIC DNA]</scope>
    <source>
        <strain evidence="7 8">OSC145934</strain>
    </source>
</reference>
<dbReference type="Gene3D" id="4.10.240.10">
    <property type="entry name" value="Zn(2)-C6 fungal-type DNA-binding domain"/>
    <property type="match status" value="1"/>
</dbReference>
<dbReference type="PANTHER" id="PTHR31069:SF28">
    <property type="entry name" value="ZN(II)2CYS6 TRANSCRIPTION FACTOR (EUROFUNG)"/>
    <property type="match status" value="1"/>
</dbReference>
<dbReference type="GO" id="GO:0008270">
    <property type="term" value="F:zinc ion binding"/>
    <property type="evidence" value="ECO:0007669"/>
    <property type="project" value="InterPro"/>
</dbReference>
<evidence type="ECO:0000259" key="6">
    <source>
        <dbReference type="PROSITE" id="PS50048"/>
    </source>
</evidence>
<dbReference type="CDD" id="cd00067">
    <property type="entry name" value="GAL4"/>
    <property type="match status" value="1"/>
</dbReference>
<dbReference type="Pfam" id="PF11951">
    <property type="entry name" value="Fungal_trans_2"/>
    <property type="match status" value="1"/>
</dbReference>
<feature type="compositionally biased region" description="Polar residues" evidence="5">
    <location>
        <begin position="108"/>
        <end position="125"/>
    </location>
</feature>
<dbReference type="Pfam" id="PF00172">
    <property type="entry name" value="Zn_clus"/>
    <property type="match status" value="1"/>
</dbReference>
<dbReference type="GO" id="GO:0003677">
    <property type="term" value="F:DNA binding"/>
    <property type="evidence" value="ECO:0007669"/>
    <property type="project" value="UniProtKB-KW"/>
</dbReference>
<sequence>MPSKPQVNATPAGGDQTASAAAPRKRRKRTVGSAAAEDCFTCANRGTKCDRRRPYCSQCLDMGQDCSGYKTTLTWGVGVASRGKLRGLSLPVSGGQPVAHQKARKQAATVNNNNTVKSQQRQNTQSSHPSDRSRSSTAVNEPPTARSEPNPISPGKVQAQTNRRWTAEVPRPREVSEAPSSYVNHNSFTYQGSCSSNPLTISCFGAHDKFVEPKVPRAAKRTYQTGIPATFQDSVPPSWPHIASPCSEVGPGEPSLFGHYTTTVSPDWRFVASRKPAATEEEEVGKKSAATFAQLPLARQSYCPWSYHNPFAASLPHQLLEQSVGRTPRMKYLISYFMEVIAPVIVAFDSPTNPYRTRIPRLARDNETLQHAIAALSASNLRQRRESKILSTERTVPARMSSLAHRALTDVSFQDQFGIKEPGDSKQEELYHKAMAIKTLNTQLADPTRRHKDSVLATLLVLCLFNICETGVAEFQNHFAGVQKLLAMRSRGAGIGSEEARWCTRMFTWFDAMTATINNREGQLHDQYLDMSTLSDEEWALENLAGCDGRLFKVIARLGRLNVLSQNRPVQPPSATDVPVATPILPPSMTHYTMHEPLSSTTMTTGVSSFPMSFDVDLADQIFRAAFWKEWYSIRQRLESWRLDTPTSGDLSPSNSCASLSSSTTSGSSSFVSPPLSPVSQYFVAPGNLTDLSNISESFRYSALLYTERLAFPDTPSSHSRIQNLVIVALHYISSVHSDVYLLWPLFVTGAECVHEEHREIIRQRCKDIQKDSGFYNNISCLELLEKIWAKNPIGIGTAQRHNSYIPPALNNDGNFTSDFVSNLPGSQWTTASQPIGSPLLGGQAFKWHSVIESEDAGGEYIVV</sequence>
<keyword evidence="1" id="KW-0805">Transcription regulation</keyword>
<protein>
    <recommendedName>
        <fullName evidence="6">Zn(2)-C6 fungal-type domain-containing protein</fullName>
    </recommendedName>
</protein>
<dbReference type="AlphaFoldDB" id="A0A232LZF5"/>
<name>A0A232LZF5_9EURO</name>
<evidence type="ECO:0000313" key="8">
    <source>
        <dbReference type="Proteomes" id="UP000243515"/>
    </source>
</evidence>
<dbReference type="PROSITE" id="PS50048">
    <property type="entry name" value="ZN2_CY6_FUNGAL_2"/>
    <property type="match status" value="1"/>
</dbReference>
<evidence type="ECO:0000256" key="2">
    <source>
        <dbReference type="ARBA" id="ARBA00023125"/>
    </source>
</evidence>
<evidence type="ECO:0000256" key="5">
    <source>
        <dbReference type="SAM" id="MobiDB-lite"/>
    </source>
</evidence>
<feature type="domain" description="Zn(2)-C6 fungal-type" evidence="6">
    <location>
        <begin position="38"/>
        <end position="67"/>
    </location>
</feature>
<dbReference type="GO" id="GO:0000981">
    <property type="term" value="F:DNA-binding transcription factor activity, RNA polymerase II-specific"/>
    <property type="evidence" value="ECO:0007669"/>
    <property type="project" value="InterPro"/>
</dbReference>
<dbReference type="PANTHER" id="PTHR31069">
    <property type="entry name" value="OLEATE-ACTIVATED TRANSCRIPTION FACTOR 1-RELATED"/>
    <property type="match status" value="1"/>
</dbReference>
<dbReference type="InterPro" id="IPR036864">
    <property type="entry name" value="Zn2-C6_fun-type_DNA-bd_sf"/>
</dbReference>
<feature type="region of interest" description="Disordered" evidence="5">
    <location>
        <begin position="91"/>
        <end position="179"/>
    </location>
</feature>
<dbReference type="InterPro" id="IPR001138">
    <property type="entry name" value="Zn2Cys6_DnaBD"/>
</dbReference>
<organism evidence="7 8">
    <name type="scientific">Elaphomyces granulatus</name>
    <dbReference type="NCBI Taxonomy" id="519963"/>
    <lineage>
        <taxon>Eukaryota</taxon>
        <taxon>Fungi</taxon>
        <taxon>Dikarya</taxon>
        <taxon>Ascomycota</taxon>
        <taxon>Pezizomycotina</taxon>
        <taxon>Eurotiomycetes</taxon>
        <taxon>Eurotiomycetidae</taxon>
        <taxon>Eurotiales</taxon>
        <taxon>Elaphomycetaceae</taxon>
        <taxon>Elaphomyces</taxon>
    </lineage>
</organism>
<gene>
    <name evidence="7" type="ORF">Egran_03038</name>
</gene>
<keyword evidence="8" id="KW-1185">Reference proteome</keyword>
<dbReference type="EMBL" id="NPHW01003655">
    <property type="protein sequence ID" value="OXV09197.1"/>
    <property type="molecule type" value="Genomic_DNA"/>
</dbReference>
<comment type="caution">
    <text evidence="7">The sequence shown here is derived from an EMBL/GenBank/DDBJ whole genome shotgun (WGS) entry which is preliminary data.</text>
</comment>
<dbReference type="SUPFAM" id="SSF57701">
    <property type="entry name" value="Zn2/Cys6 DNA-binding domain"/>
    <property type="match status" value="1"/>
</dbReference>
<accession>A0A232LZF5</accession>
<evidence type="ECO:0000256" key="4">
    <source>
        <dbReference type="ARBA" id="ARBA00023242"/>
    </source>
</evidence>
<dbReference type="OrthoDB" id="3431704at2759"/>
<dbReference type="InterPro" id="IPR050675">
    <property type="entry name" value="OAF3"/>
</dbReference>
<dbReference type="Proteomes" id="UP000243515">
    <property type="component" value="Unassembled WGS sequence"/>
</dbReference>
<keyword evidence="3" id="KW-0804">Transcription</keyword>
<dbReference type="InterPro" id="IPR021858">
    <property type="entry name" value="Fun_TF"/>
</dbReference>
<evidence type="ECO:0000256" key="3">
    <source>
        <dbReference type="ARBA" id="ARBA00023163"/>
    </source>
</evidence>
<proteinExistence type="predicted"/>
<evidence type="ECO:0000313" key="7">
    <source>
        <dbReference type="EMBL" id="OXV09197.1"/>
    </source>
</evidence>